<reference evidence="2 3" key="1">
    <citation type="submission" date="2019-06" db="EMBL/GenBank/DDBJ databases">
        <title>Complete genome sequence of Antarcticibacterium flavum KCTC 52984T from an Antarctic marine sediment.</title>
        <authorList>
            <person name="Lee Y.M."/>
            <person name="Shin S.C."/>
        </authorList>
    </citation>
    <scope>NUCLEOTIDE SEQUENCE [LARGE SCALE GENOMIC DNA]</scope>
    <source>
        <strain evidence="2 3">KCTC 52984</strain>
    </source>
</reference>
<keyword evidence="3" id="KW-1185">Reference proteome</keyword>
<dbReference type="NCBIfam" id="NF041200">
    <property type="entry name" value="mob_BfmA_Nterm"/>
    <property type="match status" value="1"/>
</dbReference>
<evidence type="ECO:0000313" key="3">
    <source>
        <dbReference type="Proteomes" id="UP000309016"/>
    </source>
</evidence>
<dbReference type="EMBL" id="CP040812">
    <property type="protein sequence ID" value="QCY71127.1"/>
    <property type="molecule type" value="Genomic_DNA"/>
</dbReference>
<dbReference type="RefSeq" id="WP_139067677.1">
    <property type="nucleotide sequence ID" value="NZ_CP040812.1"/>
</dbReference>
<sequence length="126" mass="14795">MDEKFKKERFKTLSIKASVDRKFRRYCKAISKSHSMTLFLMVDFFEKHGISPEESLGPHAQTLENFIKKRFSAVIAIIKDIEKNQTKPTIGILQALLEQEEPKKKPLLVEKKRPSGDRPNYREFNR</sequence>
<proteinExistence type="predicted"/>
<evidence type="ECO:0000313" key="2">
    <source>
        <dbReference type="EMBL" id="QCY71127.1"/>
    </source>
</evidence>
<dbReference type="AlphaFoldDB" id="A0A5B7X6S8"/>
<accession>A0A5B7X6S8</accession>
<dbReference type="InterPro" id="IPR048012">
    <property type="entry name" value="BfmA-like_N"/>
</dbReference>
<dbReference type="KEGG" id="afla:FHG64_17940"/>
<name>A0A5B7X6S8_9FLAO</name>
<gene>
    <name evidence="2" type="ORF">FHG64_17940</name>
</gene>
<feature type="region of interest" description="Disordered" evidence="1">
    <location>
        <begin position="104"/>
        <end position="126"/>
    </location>
</feature>
<organism evidence="2 3">
    <name type="scientific">Antarcticibacterium flavum</name>
    <dbReference type="NCBI Taxonomy" id="2058175"/>
    <lineage>
        <taxon>Bacteria</taxon>
        <taxon>Pseudomonadati</taxon>
        <taxon>Bacteroidota</taxon>
        <taxon>Flavobacteriia</taxon>
        <taxon>Flavobacteriales</taxon>
        <taxon>Flavobacteriaceae</taxon>
        <taxon>Antarcticibacterium</taxon>
    </lineage>
</organism>
<dbReference type="OrthoDB" id="1441069at2"/>
<evidence type="ECO:0000256" key="1">
    <source>
        <dbReference type="SAM" id="MobiDB-lite"/>
    </source>
</evidence>
<protein>
    <submittedName>
        <fullName evidence="2">Uncharacterized protein</fullName>
    </submittedName>
</protein>
<dbReference type="Proteomes" id="UP000309016">
    <property type="component" value="Chromosome"/>
</dbReference>